<accession>A0A1E3JZG1</accession>
<dbReference type="RefSeq" id="XP_019033947.1">
    <property type="nucleotide sequence ID" value="XM_019174140.1"/>
</dbReference>
<dbReference type="GeneID" id="30191197"/>
<organism evidence="1 2">
    <name type="scientific">Cryptococcus wingfieldii CBS 7118</name>
    <dbReference type="NCBI Taxonomy" id="1295528"/>
    <lineage>
        <taxon>Eukaryota</taxon>
        <taxon>Fungi</taxon>
        <taxon>Dikarya</taxon>
        <taxon>Basidiomycota</taxon>
        <taxon>Agaricomycotina</taxon>
        <taxon>Tremellomycetes</taxon>
        <taxon>Tremellales</taxon>
        <taxon>Cryptococcaceae</taxon>
        <taxon>Cryptococcus</taxon>
    </lineage>
</organism>
<protein>
    <submittedName>
        <fullName evidence="1">Uncharacterized protein</fullName>
    </submittedName>
</protein>
<dbReference type="AlphaFoldDB" id="A0A1E3JZG1"/>
<proteinExistence type="predicted"/>
<keyword evidence="2" id="KW-1185">Reference proteome</keyword>
<evidence type="ECO:0000313" key="1">
    <source>
        <dbReference type="EMBL" id="ODO05292.1"/>
    </source>
</evidence>
<evidence type="ECO:0000313" key="2">
    <source>
        <dbReference type="Proteomes" id="UP000094819"/>
    </source>
</evidence>
<name>A0A1E3JZG1_9TREE</name>
<reference evidence="1 2" key="1">
    <citation type="submission" date="2016-06" db="EMBL/GenBank/DDBJ databases">
        <title>Evolution of pathogenesis and genome organization in the Tremellales.</title>
        <authorList>
            <person name="Cuomo C."/>
            <person name="Litvintseva A."/>
            <person name="Heitman J."/>
            <person name="Chen Y."/>
            <person name="Sun S."/>
            <person name="Springer D."/>
            <person name="Dromer F."/>
            <person name="Young S."/>
            <person name="Zeng Q."/>
            <person name="Chapman S."/>
            <person name="Gujja S."/>
            <person name="Saif S."/>
            <person name="Birren B."/>
        </authorList>
    </citation>
    <scope>NUCLEOTIDE SEQUENCE [LARGE SCALE GENOMIC DNA]</scope>
    <source>
        <strain evidence="1 2">CBS 7118</strain>
    </source>
</reference>
<sequence>MLNDPARGLSPQLTTNALDAIHHTLNAISAPAAPEPARRHAHEHEYIAPAPRPDNEHPQPPRYVAFRPLHPPASQKGILQASLARPVPLCIPFTTIRIPVILVITGPDSSFHPSGPALYPNSTKS</sequence>
<dbReference type="EMBL" id="AWGH01000004">
    <property type="protein sequence ID" value="ODO05292.1"/>
    <property type="molecule type" value="Genomic_DNA"/>
</dbReference>
<dbReference type="Proteomes" id="UP000094819">
    <property type="component" value="Unassembled WGS sequence"/>
</dbReference>
<gene>
    <name evidence="1" type="ORF">L198_01984</name>
</gene>
<comment type="caution">
    <text evidence="1">The sequence shown here is derived from an EMBL/GenBank/DDBJ whole genome shotgun (WGS) entry which is preliminary data.</text>
</comment>